<dbReference type="Proteomes" id="UP000287853">
    <property type="component" value="Unassembled WGS sequence"/>
</dbReference>
<evidence type="ECO:0000313" key="4">
    <source>
        <dbReference type="Proteomes" id="UP000287853"/>
    </source>
</evidence>
<evidence type="ECO:0000256" key="1">
    <source>
        <dbReference type="SAM" id="MobiDB-lite"/>
    </source>
</evidence>
<dbReference type="EMBL" id="MTKO01000034">
    <property type="protein sequence ID" value="RWX47378.1"/>
    <property type="molecule type" value="Genomic_DNA"/>
</dbReference>
<name>A0A3S4TC12_9BACT</name>
<feature type="transmembrane region" description="Helical" evidence="2">
    <location>
        <begin position="7"/>
        <end position="24"/>
    </location>
</feature>
<keyword evidence="2" id="KW-1133">Transmembrane helix</keyword>
<protein>
    <submittedName>
        <fullName evidence="3">Uncharacterized protein</fullName>
    </submittedName>
</protein>
<organism evidence="3 4">
    <name type="scientific">Candidatus Electrothrix aarhusensis</name>
    <dbReference type="NCBI Taxonomy" id="1859131"/>
    <lineage>
        <taxon>Bacteria</taxon>
        <taxon>Pseudomonadati</taxon>
        <taxon>Thermodesulfobacteriota</taxon>
        <taxon>Desulfobulbia</taxon>
        <taxon>Desulfobulbales</taxon>
        <taxon>Desulfobulbaceae</taxon>
        <taxon>Candidatus Electrothrix</taxon>
    </lineage>
</organism>
<feature type="compositionally biased region" description="Basic and acidic residues" evidence="1">
    <location>
        <begin position="70"/>
        <end position="97"/>
    </location>
</feature>
<evidence type="ECO:0000256" key="2">
    <source>
        <dbReference type="SAM" id="Phobius"/>
    </source>
</evidence>
<keyword evidence="2" id="KW-0812">Transmembrane</keyword>
<gene>
    <name evidence="3" type="ORF">H206_00995</name>
</gene>
<keyword evidence="2" id="KW-0472">Membrane</keyword>
<dbReference type="AlphaFoldDB" id="A0A3S4TC12"/>
<feature type="region of interest" description="Disordered" evidence="1">
    <location>
        <begin position="65"/>
        <end position="97"/>
    </location>
</feature>
<sequence>MELFVEYHLWIMIAVVVGLVLLPQEHRKKKSVLTLIVVLAFSIGYELIMSEPVTEMPGRVNNYFSQDGANHTENEHYYNRPENRLEKRYGSPVNLDK</sequence>
<evidence type="ECO:0000313" key="3">
    <source>
        <dbReference type="EMBL" id="RWX47378.1"/>
    </source>
</evidence>
<reference evidence="3 4" key="1">
    <citation type="submission" date="2017-01" db="EMBL/GenBank/DDBJ databases">
        <title>The cable genome- insights into the physiology and evolution of filamentous bacteria capable of sulfide oxidation via long distance electron transfer.</title>
        <authorList>
            <person name="Schreiber L."/>
            <person name="Bjerg J.T."/>
            <person name="Boggild A."/>
            <person name="Van De Vossenberg J."/>
            <person name="Meysman F."/>
            <person name="Nielsen L.P."/>
            <person name="Schramm A."/>
            <person name="Kjeldsen K.U."/>
        </authorList>
    </citation>
    <scope>NUCLEOTIDE SEQUENCE [LARGE SCALE GENOMIC DNA]</scope>
    <source>
        <strain evidence="3">MCF</strain>
    </source>
</reference>
<accession>A0A3S4TC12</accession>
<keyword evidence="4" id="KW-1185">Reference proteome</keyword>
<feature type="transmembrane region" description="Helical" evidence="2">
    <location>
        <begin position="31"/>
        <end position="48"/>
    </location>
</feature>
<proteinExistence type="predicted"/>
<comment type="caution">
    <text evidence="3">The sequence shown here is derived from an EMBL/GenBank/DDBJ whole genome shotgun (WGS) entry which is preliminary data.</text>
</comment>